<dbReference type="InterPro" id="IPR004172">
    <property type="entry name" value="L27_dom"/>
</dbReference>
<dbReference type="InterPro" id="IPR001478">
    <property type="entry name" value="PDZ"/>
</dbReference>
<dbReference type="GO" id="GO:0016323">
    <property type="term" value="C:basolateral plasma membrane"/>
    <property type="evidence" value="ECO:0007669"/>
    <property type="project" value="TreeGrafter"/>
</dbReference>
<dbReference type="InterPro" id="IPR020590">
    <property type="entry name" value="Guanylate_kinase_CS"/>
</dbReference>
<dbReference type="GO" id="GO:0043113">
    <property type="term" value="P:receptor clustering"/>
    <property type="evidence" value="ECO:0007669"/>
    <property type="project" value="TreeGrafter"/>
</dbReference>
<dbReference type="SUPFAM" id="SSF101288">
    <property type="entry name" value="L27 domain"/>
    <property type="match status" value="1"/>
</dbReference>
<evidence type="ECO:0000256" key="2">
    <source>
        <dbReference type="ARBA" id="ARBA00004236"/>
    </source>
</evidence>
<dbReference type="GO" id="GO:0019901">
    <property type="term" value="F:protein kinase binding"/>
    <property type="evidence" value="ECO:0007669"/>
    <property type="project" value="TreeGrafter"/>
</dbReference>
<feature type="domain" description="PDZ" evidence="12">
    <location>
        <begin position="479"/>
        <end position="546"/>
    </location>
</feature>
<dbReference type="PROSITE" id="PS51022">
    <property type="entry name" value="L27"/>
    <property type="match status" value="1"/>
</dbReference>
<feature type="domain" description="Guanylate kinase-like" evidence="11">
    <location>
        <begin position="756"/>
        <end position="931"/>
    </location>
</feature>
<protein>
    <submittedName>
        <fullName evidence="14">PDZ domain (Also known as DHR or GLGF) domain-containing protein</fullName>
    </submittedName>
</protein>
<evidence type="ECO:0000256" key="7">
    <source>
        <dbReference type="ARBA" id="ARBA00023136"/>
    </source>
</evidence>
<feature type="region of interest" description="Disordered" evidence="9">
    <location>
        <begin position="422"/>
        <end position="458"/>
    </location>
</feature>
<feature type="compositionally biased region" description="Basic and acidic residues" evidence="9">
    <location>
        <begin position="193"/>
        <end position="205"/>
    </location>
</feature>
<evidence type="ECO:0000259" key="13">
    <source>
        <dbReference type="PROSITE" id="PS51022"/>
    </source>
</evidence>
<dbReference type="GO" id="GO:0045197">
    <property type="term" value="P:establishment or maintenance of epithelial cell apical/basal polarity"/>
    <property type="evidence" value="ECO:0007669"/>
    <property type="project" value="TreeGrafter"/>
</dbReference>
<dbReference type="SUPFAM" id="SSF52540">
    <property type="entry name" value="P-loop containing nucleoside triphosphate hydrolases"/>
    <property type="match status" value="1"/>
</dbReference>
<dbReference type="Pfam" id="PF09058">
    <property type="entry name" value="L27_1"/>
    <property type="match status" value="1"/>
</dbReference>
<comment type="subcellular location">
    <subcellularLocation>
        <location evidence="2">Cell membrane</location>
    </subcellularLocation>
    <subcellularLocation>
        <location evidence="1">Membrane</location>
        <topology evidence="1">Peripheral membrane protein</topology>
    </subcellularLocation>
</comment>
<dbReference type="PANTHER" id="PTHR23119:SF51">
    <property type="entry name" value="DISKS LARGE 1 TUMOR SUPPRESSOR PROTEIN"/>
    <property type="match status" value="1"/>
</dbReference>
<evidence type="ECO:0000256" key="9">
    <source>
        <dbReference type="SAM" id="MobiDB-lite"/>
    </source>
</evidence>
<dbReference type="Gene3D" id="2.30.30.40">
    <property type="entry name" value="SH3 Domains"/>
    <property type="match status" value="1"/>
</dbReference>
<dbReference type="PROSITE" id="PS00856">
    <property type="entry name" value="GUANYLATE_KINASE_1"/>
    <property type="match status" value="1"/>
</dbReference>
<dbReference type="InterPro" id="IPR001452">
    <property type="entry name" value="SH3_domain"/>
</dbReference>
<comment type="caution">
    <text evidence="14">The sequence shown here is derived from an EMBL/GenBank/DDBJ whole genome shotgun (WGS) entry which is preliminary data.</text>
</comment>
<dbReference type="SMART" id="SM00228">
    <property type="entry name" value="PDZ"/>
    <property type="match status" value="3"/>
</dbReference>
<dbReference type="EMBL" id="JAKKPZ010000019">
    <property type="protein sequence ID" value="KAI1712128.1"/>
    <property type="molecule type" value="Genomic_DNA"/>
</dbReference>
<dbReference type="CDD" id="cd00071">
    <property type="entry name" value="GMPK"/>
    <property type="match status" value="1"/>
</dbReference>
<dbReference type="InterPro" id="IPR036892">
    <property type="entry name" value="L27_dom_sf"/>
</dbReference>
<dbReference type="PANTHER" id="PTHR23119">
    <property type="entry name" value="DISCS LARGE"/>
    <property type="match status" value="1"/>
</dbReference>
<dbReference type="Gene3D" id="3.40.50.300">
    <property type="entry name" value="P-loop containing nucleotide triphosphate hydrolases"/>
    <property type="match status" value="1"/>
</dbReference>
<evidence type="ECO:0000313" key="15">
    <source>
        <dbReference type="Proteomes" id="UP001201812"/>
    </source>
</evidence>
<dbReference type="InterPro" id="IPR036028">
    <property type="entry name" value="SH3-like_dom_sf"/>
</dbReference>
<dbReference type="PROSITE" id="PS50052">
    <property type="entry name" value="GUANYLATE_KINASE_2"/>
    <property type="match status" value="1"/>
</dbReference>
<feature type="domain" description="PDZ" evidence="12">
    <location>
        <begin position="326"/>
        <end position="419"/>
    </location>
</feature>
<evidence type="ECO:0000313" key="14">
    <source>
        <dbReference type="EMBL" id="KAI1712128.1"/>
    </source>
</evidence>
<dbReference type="SMART" id="SM00326">
    <property type="entry name" value="SH3"/>
    <property type="match status" value="1"/>
</dbReference>
<dbReference type="SMART" id="SM00072">
    <property type="entry name" value="GuKc"/>
    <property type="match status" value="1"/>
</dbReference>
<dbReference type="SUPFAM" id="SSF50156">
    <property type="entry name" value="PDZ domain-like"/>
    <property type="match status" value="3"/>
</dbReference>
<feature type="compositionally biased region" description="Basic residues" evidence="9">
    <location>
        <begin position="664"/>
        <end position="678"/>
    </location>
</feature>
<dbReference type="GO" id="GO:0098609">
    <property type="term" value="P:cell-cell adhesion"/>
    <property type="evidence" value="ECO:0007669"/>
    <property type="project" value="TreeGrafter"/>
</dbReference>
<dbReference type="GO" id="GO:0043005">
    <property type="term" value="C:neuron projection"/>
    <property type="evidence" value="ECO:0007669"/>
    <property type="project" value="TreeGrafter"/>
</dbReference>
<reference evidence="14" key="1">
    <citation type="submission" date="2022-01" db="EMBL/GenBank/DDBJ databases">
        <title>Genome Sequence Resource for Two Populations of Ditylenchus destructor, the Migratory Endoparasitic Phytonematode.</title>
        <authorList>
            <person name="Zhang H."/>
            <person name="Lin R."/>
            <person name="Xie B."/>
        </authorList>
    </citation>
    <scope>NUCLEOTIDE SEQUENCE</scope>
    <source>
        <strain evidence="14">BazhouSP</strain>
    </source>
</reference>
<keyword evidence="5" id="KW-1003">Cell membrane</keyword>
<keyword evidence="6" id="KW-0677">Repeat</keyword>
<feature type="compositionally biased region" description="Polar residues" evidence="9">
    <location>
        <begin position="267"/>
        <end position="278"/>
    </location>
</feature>
<evidence type="ECO:0000256" key="8">
    <source>
        <dbReference type="PROSITE-ProRule" id="PRU00192"/>
    </source>
</evidence>
<dbReference type="InterPro" id="IPR008144">
    <property type="entry name" value="Guanylate_kin-like_dom"/>
</dbReference>
<dbReference type="InterPro" id="IPR036034">
    <property type="entry name" value="PDZ_sf"/>
</dbReference>
<dbReference type="Gene3D" id="1.10.287.470">
    <property type="entry name" value="Helix hairpin bin"/>
    <property type="match status" value="1"/>
</dbReference>
<gene>
    <name evidence="14" type="ORF">DdX_09670</name>
</gene>
<keyword evidence="15" id="KW-1185">Reference proteome</keyword>
<dbReference type="GO" id="GO:0098839">
    <property type="term" value="C:postsynaptic density membrane"/>
    <property type="evidence" value="ECO:0007669"/>
    <property type="project" value="TreeGrafter"/>
</dbReference>
<dbReference type="PROSITE" id="PS50002">
    <property type="entry name" value="SH3"/>
    <property type="match status" value="1"/>
</dbReference>
<dbReference type="CDD" id="cd11861">
    <property type="entry name" value="SH3_DLG-like"/>
    <property type="match status" value="1"/>
</dbReference>
<dbReference type="Pfam" id="PF00595">
    <property type="entry name" value="PDZ"/>
    <property type="match status" value="3"/>
</dbReference>
<evidence type="ECO:0000256" key="6">
    <source>
        <dbReference type="ARBA" id="ARBA00022737"/>
    </source>
</evidence>
<dbReference type="Pfam" id="PF00625">
    <property type="entry name" value="Guanylate_kin"/>
    <property type="match status" value="1"/>
</dbReference>
<keyword evidence="7" id="KW-0472">Membrane</keyword>
<dbReference type="SUPFAM" id="SSF50044">
    <property type="entry name" value="SH3-domain"/>
    <property type="match status" value="1"/>
</dbReference>
<feature type="domain" description="L27" evidence="13">
    <location>
        <begin position="4"/>
        <end position="64"/>
    </location>
</feature>
<accession>A0AAD4N0A8</accession>
<evidence type="ECO:0000256" key="3">
    <source>
        <dbReference type="ARBA" id="ARBA00007014"/>
    </source>
</evidence>
<feature type="region of interest" description="Disordered" evidence="9">
    <location>
        <begin position="267"/>
        <end position="310"/>
    </location>
</feature>
<dbReference type="InterPro" id="IPR027417">
    <property type="entry name" value="P-loop_NTPase"/>
</dbReference>
<feature type="compositionally biased region" description="Basic and acidic residues" evidence="9">
    <location>
        <begin position="422"/>
        <end position="432"/>
    </location>
</feature>
<dbReference type="GO" id="GO:0031594">
    <property type="term" value="C:neuromuscular junction"/>
    <property type="evidence" value="ECO:0007669"/>
    <property type="project" value="TreeGrafter"/>
</dbReference>
<comment type="similarity">
    <text evidence="3">Belongs to the MAGUK family.</text>
</comment>
<dbReference type="PROSITE" id="PS50106">
    <property type="entry name" value="PDZ"/>
    <property type="match status" value="3"/>
</dbReference>
<evidence type="ECO:0000259" key="10">
    <source>
        <dbReference type="PROSITE" id="PS50002"/>
    </source>
</evidence>
<name>A0AAD4N0A8_9BILA</name>
<dbReference type="GO" id="GO:0007268">
    <property type="term" value="P:chemical synaptic transmission"/>
    <property type="evidence" value="ECO:0007669"/>
    <property type="project" value="TreeGrafter"/>
</dbReference>
<dbReference type="AlphaFoldDB" id="A0AAD4N0A8"/>
<evidence type="ECO:0000256" key="4">
    <source>
        <dbReference type="ARBA" id="ARBA00022443"/>
    </source>
</evidence>
<organism evidence="14 15">
    <name type="scientific">Ditylenchus destructor</name>
    <dbReference type="NCBI Taxonomy" id="166010"/>
    <lineage>
        <taxon>Eukaryota</taxon>
        <taxon>Metazoa</taxon>
        <taxon>Ecdysozoa</taxon>
        <taxon>Nematoda</taxon>
        <taxon>Chromadorea</taxon>
        <taxon>Rhabditida</taxon>
        <taxon>Tylenchina</taxon>
        <taxon>Tylenchomorpha</taxon>
        <taxon>Sphaerularioidea</taxon>
        <taxon>Anguinidae</taxon>
        <taxon>Anguininae</taxon>
        <taxon>Ditylenchus</taxon>
    </lineage>
</organism>
<feature type="region of interest" description="Disordered" evidence="9">
    <location>
        <begin position="655"/>
        <end position="692"/>
    </location>
</feature>
<dbReference type="GO" id="GO:0099072">
    <property type="term" value="P:regulation of postsynaptic membrane neurotransmitter receptor levels"/>
    <property type="evidence" value="ECO:0007669"/>
    <property type="project" value="TreeGrafter"/>
</dbReference>
<evidence type="ECO:0000256" key="1">
    <source>
        <dbReference type="ARBA" id="ARBA00004170"/>
    </source>
</evidence>
<keyword evidence="4 8" id="KW-0728">SH3 domain</keyword>
<feature type="compositionally biased region" description="Polar residues" evidence="9">
    <location>
        <begin position="680"/>
        <end position="690"/>
    </location>
</feature>
<feature type="compositionally biased region" description="Pro residues" evidence="9">
    <location>
        <begin position="279"/>
        <end position="288"/>
    </location>
</feature>
<dbReference type="InterPro" id="IPR008145">
    <property type="entry name" value="GK/Ca_channel_bsu"/>
</dbReference>
<dbReference type="Proteomes" id="UP001201812">
    <property type="component" value="Unassembled WGS sequence"/>
</dbReference>
<sequence>MPQKSSEAHRALELLEQYHAILNRPSDSELKYAIEKVIGIFKANLFQALCDIQDFYDSTLMNERISLMQKTNETRRLAERWENNPPFGGPRLTNYTTSNAYDRHPAPYTNGVDPSSKVTSSHSYSYHEQNRQLTKDGWATSEYNTRTLDGPSGFQTQTSSANALIDEQGREWEVEDVVLEKNQTGLGFSISGGKDRQPDPDHYIRVTDISPGGAVARDGRIRKDDVILKVNNVDCINVEHNVAVEALKASGSVVRLLVKRLKQPQGPTLNESLFRSPSSGPPLVPPHISPSASTGFPSYTPPAPPSHATLPSSEILRLEQMPGVKRVELVKTLTPDGRPQSLGFSIAGGVGNEHYPGDTGIFVTRIIEGSPAYYNGRLQKGDQILAVDNAILENVTHQFAVDTLKATGNRVSLLYLKNPHPDYESNRLDDSGSRSLQGFTDAPHADRQSLGSQTHLSYGGAQPPYVGAGVPEIGTDPRIVTLRKGEGGLGFNIVGGEDREPIYVSHVLPGGVADLSGQVRKGDVLLRVNETNLSNATHTEAAMALKACKPNSYVQLLLQYRPLEYQQFEEKVERLRNDMIARGQTSSTPTSAIAPPSAMVPRQELYVRALFDNDPTRDPGVPPRSLAFKYGDILHIVNTEDQDWWMARKVAETGEEGPEGVVPSKKRVEKRERQRRKQVNFNAGSQSLGRNASMGAMASGMEGRRGSRSQLSFSRKFPFVKSTEKLNEFTDNELGGAVEEPIFSYEAVEPQNINYVRPVIILGALKDRINDELVSRHPDRFSSCVPHTSRPPRENEVNGRDYYFVSKAEMERDVKNNLFIEAGQFQNNLYGTSIQAVKEVANSGRHCILDVSGNAIRRLQNTANVYPIATFIKPLNHHQLREWDPQLSEEDAIKNFERCQRQEQSFGDLFTNVITGHTPDDIMNRVIHTINEQSRPRIWVPTRLPLF</sequence>
<evidence type="ECO:0000259" key="12">
    <source>
        <dbReference type="PROSITE" id="PS50106"/>
    </source>
</evidence>
<feature type="region of interest" description="Disordered" evidence="9">
    <location>
        <begin position="188"/>
        <end position="207"/>
    </location>
</feature>
<dbReference type="InterPro" id="IPR050614">
    <property type="entry name" value="Synaptic_Scaffolding_LAP-MAGUK"/>
</dbReference>
<dbReference type="InterPro" id="IPR015143">
    <property type="entry name" value="L27_1"/>
</dbReference>
<evidence type="ECO:0000256" key="5">
    <source>
        <dbReference type="ARBA" id="ARBA00022475"/>
    </source>
</evidence>
<feature type="domain" description="SH3" evidence="10">
    <location>
        <begin position="602"/>
        <end position="672"/>
    </location>
</feature>
<evidence type="ECO:0000259" key="11">
    <source>
        <dbReference type="PROSITE" id="PS50052"/>
    </source>
</evidence>
<dbReference type="GO" id="GO:0097120">
    <property type="term" value="P:receptor localization to synapse"/>
    <property type="evidence" value="ECO:0007669"/>
    <property type="project" value="TreeGrafter"/>
</dbReference>
<feature type="domain" description="PDZ" evidence="12">
    <location>
        <begin position="176"/>
        <end position="262"/>
    </location>
</feature>
<dbReference type="Gene3D" id="2.30.42.10">
    <property type="match status" value="3"/>
</dbReference>
<proteinExistence type="inferred from homology"/>
<dbReference type="Pfam" id="PF00018">
    <property type="entry name" value="SH3_1"/>
    <property type="match status" value="1"/>
</dbReference>